<protein>
    <submittedName>
        <fullName evidence="1">Uncharacterized protein</fullName>
    </submittedName>
</protein>
<comment type="caution">
    <text evidence="1">The sequence shown here is derived from an EMBL/GenBank/DDBJ whole genome shotgun (WGS) entry which is preliminary data.</text>
</comment>
<evidence type="ECO:0000313" key="2">
    <source>
        <dbReference type="Proteomes" id="UP001056120"/>
    </source>
</evidence>
<dbReference type="Proteomes" id="UP001056120">
    <property type="component" value="Linkage Group LG15"/>
</dbReference>
<organism evidence="1 2">
    <name type="scientific">Smallanthus sonchifolius</name>
    <dbReference type="NCBI Taxonomy" id="185202"/>
    <lineage>
        <taxon>Eukaryota</taxon>
        <taxon>Viridiplantae</taxon>
        <taxon>Streptophyta</taxon>
        <taxon>Embryophyta</taxon>
        <taxon>Tracheophyta</taxon>
        <taxon>Spermatophyta</taxon>
        <taxon>Magnoliopsida</taxon>
        <taxon>eudicotyledons</taxon>
        <taxon>Gunneridae</taxon>
        <taxon>Pentapetalae</taxon>
        <taxon>asterids</taxon>
        <taxon>campanulids</taxon>
        <taxon>Asterales</taxon>
        <taxon>Asteraceae</taxon>
        <taxon>Asteroideae</taxon>
        <taxon>Heliantheae alliance</taxon>
        <taxon>Millerieae</taxon>
        <taxon>Smallanthus</taxon>
    </lineage>
</organism>
<gene>
    <name evidence="1" type="ORF">L1987_45767</name>
</gene>
<accession>A0ACB9FZK8</accession>
<keyword evidence="2" id="KW-1185">Reference proteome</keyword>
<reference evidence="1 2" key="2">
    <citation type="journal article" date="2022" name="Mol. Ecol. Resour.">
        <title>The genomes of chicory, endive, great burdock and yacon provide insights into Asteraceae paleo-polyploidization history and plant inulin production.</title>
        <authorList>
            <person name="Fan W."/>
            <person name="Wang S."/>
            <person name="Wang H."/>
            <person name="Wang A."/>
            <person name="Jiang F."/>
            <person name="Liu H."/>
            <person name="Zhao H."/>
            <person name="Xu D."/>
            <person name="Zhang Y."/>
        </authorList>
    </citation>
    <scope>NUCLEOTIDE SEQUENCE [LARGE SCALE GENOMIC DNA]</scope>
    <source>
        <strain evidence="2">cv. Yunnan</strain>
        <tissue evidence="1">Leaves</tissue>
    </source>
</reference>
<reference evidence="2" key="1">
    <citation type="journal article" date="2022" name="Mol. Ecol. Resour.">
        <title>The genomes of chicory, endive, great burdock and yacon provide insights into Asteraceae palaeo-polyploidization history and plant inulin production.</title>
        <authorList>
            <person name="Fan W."/>
            <person name="Wang S."/>
            <person name="Wang H."/>
            <person name="Wang A."/>
            <person name="Jiang F."/>
            <person name="Liu H."/>
            <person name="Zhao H."/>
            <person name="Xu D."/>
            <person name="Zhang Y."/>
        </authorList>
    </citation>
    <scope>NUCLEOTIDE SEQUENCE [LARGE SCALE GENOMIC DNA]</scope>
    <source>
        <strain evidence="2">cv. Yunnan</strain>
    </source>
</reference>
<name>A0ACB9FZK8_9ASTR</name>
<sequence length="74" mass="8062">MATTDCKLEDVDINEKLLGSLPSVWYVSAQLIKKTSNLSELSLDGLIAILQSDEIDMIKSSILKYEKKVSGGCA</sequence>
<dbReference type="EMBL" id="CM042032">
    <property type="protein sequence ID" value="KAI3776007.1"/>
    <property type="molecule type" value="Genomic_DNA"/>
</dbReference>
<evidence type="ECO:0000313" key="1">
    <source>
        <dbReference type="EMBL" id="KAI3776007.1"/>
    </source>
</evidence>
<proteinExistence type="predicted"/>